<dbReference type="Pfam" id="PF13847">
    <property type="entry name" value="Methyltransf_31"/>
    <property type="match status" value="1"/>
</dbReference>
<dbReference type="OrthoDB" id="9797252at2"/>
<keyword evidence="2" id="KW-0830">Ubiquinone</keyword>
<dbReference type="PANTHER" id="PTHR43861:SF1">
    <property type="entry name" value="TRANS-ACONITATE 2-METHYLTRANSFERASE"/>
    <property type="match status" value="1"/>
</dbReference>
<organism evidence="2 3">
    <name type="scientific">Saliterribacillus persicus</name>
    <dbReference type="NCBI Taxonomy" id="930114"/>
    <lineage>
        <taxon>Bacteria</taxon>
        <taxon>Bacillati</taxon>
        <taxon>Bacillota</taxon>
        <taxon>Bacilli</taxon>
        <taxon>Bacillales</taxon>
        <taxon>Bacillaceae</taxon>
        <taxon>Saliterribacillus</taxon>
    </lineage>
</organism>
<comment type="caution">
    <text evidence="2">The sequence shown here is derived from an EMBL/GenBank/DDBJ whole genome shotgun (WGS) entry which is preliminary data.</text>
</comment>
<keyword evidence="2" id="KW-0489">Methyltransferase</keyword>
<dbReference type="CDD" id="cd02440">
    <property type="entry name" value="AdoMet_MTases"/>
    <property type="match status" value="1"/>
</dbReference>
<dbReference type="AlphaFoldDB" id="A0A368X957"/>
<evidence type="ECO:0000313" key="2">
    <source>
        <dbReference type="EMBL" id="RCW62574.1"/>
    </source>
</evidence>
<dbReference type="Proteomes" id="UP000252585">
    <property type="component" value="Unassembled WGS sequence"/>
</dbReference>
<dbReference type="GO" id="GO:0008168">
    <property type="term" value="F:methyltransferase activity"/>
    <property type="evidence" value="ECO:0007669"/>
    <property type="project" value="UniProtKB-KW"/>
</dbReference>
<dbReference type="RefSeq" id="WP_114354563.1">
    <property type="nucleotide sequence ID" value="NZ_QPJJ01000025.1"/>
</dbReference>
<dbReference type="PANTHER" id="PTHR43861">
    <property type="entry name" value="TRANS-ACONITATE 2-METHYLTRANSFERASE-RELATED"/>
    <property type="match status" value="1"/>
</dbReference>
<keyword evidence="2" id="KW-0808">Transferase</keyword>
<dbReference type="SUPFAM" id="SSF53335">
    <property type="entry name" value="S-adenosyl-L-methionine-dependent methyltransferases"/>
    <property type="match status" value="1"/>
</dbReference>
<dbReference type="InterPro" id="IPR029063">
    <property type="entry name" value="SAM-dependent_MTases_sf"/>
</dbReference>
<evidence type="ECO:0000259" key="1">
    <source>
        <dbReference type="Pfam" id="PF13847"/>
    </source>
</evidence>
<reference evidence="2 3" key="1">
    <citation type="submission" date="2018-07" db="EMBL/GenBank/DDBJ databases">
        <title>Genomic Encyclopedia of Type Strains, Phase IV (KMG-IV): sequencing the most valuable type-strain genomes for metagenomic binning, comparative biology and taxonomic classification.</title>
        <authorList>
            <person name="Goeker M."/>
        </authorList>
    </citation>
    <scope>NUCLEOTIDE SEQUENCE [LARGE SCALE GENOMIC DNA]</scope>
    <source>
        <strain evidence="2 3">DSM 27696</strain>
    </source>
</reference>
<gene>
    <name evidence="2" type="ORF">DFR57_12517</name>
</gene>
<feature type="domain" description="Methyltransferase" evidence="1">
    <location>
        <begin position="35"/>
        <end position="149"/>
    </location>
</feature>
<keyword evidence="3" id="KW-1185">Reference proteome</keyword>
<dbReference type="InterPro" id="IPR025714">
    <property type="entry name" value="Methyltranfer_dom"/>
</dbReference>
<dbReference type="EMBL" id="QPJJ01000025">
    <property type="protein sequence ID" value="RCW62574.1"/>
    <property type="molecule type" value="Genomic_DNA"/>
</dbReference>
<protein>
    <submittedName>
        <fullName evidence="2">Ubiquinone/menaquinone biosynthesis C-methylase UbiE</fullName>
    </submittedName>
</protein>
<sequence length="266" mass="30280">MKEDIARERAKLTDSKVIDVRTLQNSHKRLSEIITEGFTILDVGCGTGAINSGMAEAVGEKGKVFGVDNNPEFIEAANEKYKDVSHLTFEEADIYHLPFENTFDVVTSARVLQWLEQPEQALKNMVKATKKGGKVIVLDYNHEKILWEPEIPNSMKVFYDAFLKWRQDAGMDNKIADNLSSMFKKAGLDDVLVTDQSEKTQVNDSDFQKYISLWKTVAMTRGQVMVEEGYIKEKDRQTAITEFDYWIKNDAISQTMYLLAVEGTKK</sequence>
<evidence type="ECO:0000313" key="3">
    <source>
        <dbReference type="Proteomes" id="UP000252585"/>
    </source>
</evidence>
<name>A0A368X957_9BACI</name>
<dbReference type="GO" id="GO:0032259">
    <property type="term" value="P:methylation"/>
    <property type="evidence" value="ECO:0007669"/>
    <property type="project" value="UniProtKB-KW"/>
</dbReference>
<proteinExistence type="predicted"/>
<accession>A0A368X957</accession>
<dbReference type="Gene3D" id="3.40.50.150">
    <property type="entry name" value="Vaccinia Virus protein VP39"/>
    <property type="match status" value="1"/>
</dbReference>